<evidence type="ECO:0000259" key="4">
    <source>
        <dbReference type="PROSITE" id="PS50878"/>
    </source>
</evidence>
<proteinExistence type="predicted"/>
<dbReference type="GO" id="GO:0071897">
    <property type="term" value="P:DNA biosynthetic process"/>
    <property type="evidence" value="ECO:0007669"/>
    <property type="project" value="UniProtKB-ARBA"/>
</dbReference>
<dbReference type="PANTHER" id="PTHR19446">
    <property type="entry name" value="REVERSE TRANSCRIPTASES"/>
    <property type="match status" value="1"/>
</dbReference>
<reference evidence="5 6" key="1">
    <citation type="journal article" date="2022" name="Nat. Ecol. Evol.">
        <title>A masculinizing supergene underlies an exaggerated male reproductive morph in a spider.</title>
        <authorList>
            <person name="Hendrickx F."/>
            <person name="De Corte Z."/>
            <person name="Sonet G."/>
            <person name="Van Belleghem S.M."/>
            <person name="Kostlbacher S."/>
            <person name="Vangestel C."/>
        </authorList>
    </citation>
    <scope>NUCLEOTIDE SEQUENCE [LARGE SCALE GENOMIC DNA]</scope>
    <source>
        <strain evidence="5">W744_W776</strain>
    </source>
</reference>
<evidence type="ECO:0008006" key="7">
    <source>
        <dbReference type="Google" id="ProtNLM"/>
    </source>
</evidence>
<sequence>MASANGSAAFGSADVSGLCVLCGRTFKGKIGLGLHRKKAHPVEHNEGIVVERVKKRWSPEETRLLADAELSLIRSGSHLNSINLELSRQFPERTFDAIKSKRKAPAYRALLESMSGILPPALSQPIGVLDCPAIDDSIVVSASAPPDLAGFAGPEPLSAFTSLTLDGVSEPLSELCADAPLTEELASISSNLATLLEEEGLPASPTPQRIVYNRYRVDPVGAEPNVSAARLKIFHYLKCLFEAAPAADSPLDVAWASFLEDFDLDLLYAKVSRALDEVIPVIRVPKSHRRIPQRPRDTDSSAPLSRREARKQDYATFQKLFKKNPKRVLEKILDPPSEGVPFPSASHFSDFWRNVMSLPAGAGSDPDFPDDPFSCSDLSGLWFPIERDEIERARPKSSSAPGPDGVLMRHLSGLPHFLMPKLLNMFLFLGRLPTRLLESRTIFIPKTTVATEPGQFRPISMTSTITRIFHKVLAARLSKLLKLSEEQRAFVSTDGLSQNVFLLDLIIQNAKVRMSETHIASIDLVKAFDSVSHKSIYSAIRALNLPVDFEMYIRSLYEGSTTVFQFPGSEETPFHPSCGVRQGDPLSPLLFNMVIEFLVRKLRSYIGVDVDGTLITTSAFADDLLLFASTKFGLQTQLDKTVSFLRRCNLAINAEKSFALSFLVDGRNKRLKIDDSKFTILNCPLKSMKPGDSFKYLGVYFRTDGLMFFSPVEQIKKWLVMLAKAPLKPQQRLFLLREHLLPKLLHLSVLSRIRIGVLNKVDRVVRAFLRKHLDLPHDAVNAFFHAAFNDGGLAIPSFRANIPEMRLKRLNSVKMAFSSSAMMGFVNDVLHNHIAKTMSIALPGSPSTYWRKALLSSVDGVGLSEAFKTPGQFNWSRGANLFMSGRDFILCLKLKYNALPSRSRCGRGRITDRLCRAGCAQSETTGHILQ</sequence>
<dbReference type="InterPro" id="IPR013087">
    <property type="entry name" value="Znf_C2H2_type"/>
</dbReference>
<evidence type="ECO:0000313" key="5">
    <source>
        <dbReference type="EMBL" id="KAG8156220.1"/>
    </source>
</evidence>
<dbReference type="InterPro" id="IPR000477">
    <property type="entry name" value="RT_dom"/>
</dbReference>
<feature type="region of interest" description="Disordered" evidence="2">
    <location>
        <begin position="289"/>
        <end position="309"/>
    </location>
</feature>
<evidence type="ECO:0000313" key="6">
    <source>
        <dbReference type="Proteomes" id="UP000827092"/>
    </source>
</evidence>
<dbReference type="AlphaFoldDB" id="A0AAV6TE69"/>
<gene>
    <name evidence="5" type="ORF">JTE90_005177</name>
</gene>
<dbReference type="GO" id="GO:0008270">
    <property type="term" value="F:zinc ion binding"/>
    <property type="evidence" value="ECO:0007669"/>
    <property type="project" value="UniProtKB-KW"/>
</dbReference>
<keyword evidence="1" id="KW-0862">Zinc</keyword>
<organism evidence="5 6">
    <name type="scientific">Oedothorax gibbosus</name>
    <dbReference type="NCBI Taxonomy" id="931172"/>
    <lineage>
        <taxon>Eukaryota</taxon>
        <taxon>Metazoa</taxon>
        <taxon>Ecdysozoa</taxon>
        <taxon>Arthropoda</taxon>
        <taxon>Chelicerata</taxon>
        <taxon>Arachnida</taxon>
        <taxon>Araneae</taxon>
        <taxon>Araneomorphae</taxon>
        <taxon>Entelegynae</taxon>
        <taxon>Araneoidea</taxon>
        <taxon>Linyphiidae</taxon>
        <taxon>Erigoninae</taxon>
        <taxon>Oedothorax</taxon>
    </lineage>
</organism>
<keyword evidence="1" id="KW-0863">Zinc-finger</keyword>
<dbReference type="SUPFAM" id="SSF56672">
    <property type="entry name" value="DNA/RNA polymerases"/>
    <property type="match status" value="1"/>
</dbReference>
<dbReference type="PROSITE" id="PS50157">
    <property type="entry name" value="ZINC_FINGER_C2H2_2"/>
    <property type="match status" value="1"/>
</dbReference>
<dbReference type="EMBL" id="JAFNEN010006170">
    <property type="protein sequence ID" value="KAG8156220.1"/>
    <property type="molecule type" value="Genomic_DNA"/>
</dbReference>
<name>A0AAV6TE69_9ARAC</name>
<dbReference type="Pfam" id="PF00078">
    <property type="entry name" value="RVT_1"/>
    <property type="match status" value="1"/>
</dbReference>
<comment type="caution">
    <text evidence="5">The sequence shown here is derived from an EMBL/GenBank/DDBJ whole genome shotgun (WGS) entry which is preliminary data.</text>
</comment>
<protein>
    <recommendedName>
        <fullName evidence="7">Retrovirus-related Pol polyprotein from type-2 retrotransposable element R2DM</fullName>
    </recommendedName>
</protein>
<dbReference type="CDD" id="cd01650">
    <property type="entry name" value="RT_nLTR_like"/>
    <property type="match status" value="1"/>
</dbReference>
<feature type="domain" description="C2H2-type" evidence="3">
    <location>
        <begin position="17"/>
        <end position="45"/>
    </location>
</feature>
<feature type="non-terminal residue" evidence="5">
    <location>
        <position position="930"/>
    </location>
</feature>
<evidence type="ECO:0000256" key="2">
    <source>
        <dbReference type="SAM" id="MobiDB-lite"/>
    </source>
</evidence>
<accession>A0AAV6TE69</accession>
<evidence type="ECO:0000259" key="3">
    <source>
        <dbReference type="PROSITE" id="PS50157"/>
    </source>
</evidence>
<dbReference type="PROSITE" id="PS00028">
    <property type="entry name" value="ZINC_FINGER_C2H2_1"/>
    <property type="match status" value="1"/>
</dbReference>
<feature type="compositionally biased region" description="Basic and acidic residues" evidence="2">
    <location>
        <begin position="294"/>
        <end position="309"/>
    </location>
</feature>
<evidence type="ECO:0000256" key="1">
    <source>
        <dbReference type="PROSITE-ProRule" id="PRU00042"/>
    </source>
</evidence>
<dbReference type="InterPro" id="IPR043502">
    <property type="entry name" value="DNA/RNA_pol_sf"/>
</dbReference>
<keyword evidence="6" id="KW-1185">Reference proteome</keyword>
<dbReference type="Proteomes" id="UP000827092">
    <property type="component" value="Unassembled WGS sequence"/>
</dbReference>
<dbReference type="PROSITE" id="PS50878">
    <property type="entry name" value="RT_POL"/>
    <property type="match status" value="1"/>
</dbReference>
<feature type="domain" description="Reverse transcriptase" evidence="4">
    <location>
        <begin position="425"/>
        <end position="701"/>
    </location>
</feature>
<keyword evidence="1" id="KW-0479">Metal-binding</keyword>